<sequence length="362" mass="40092">MAKLFGCPINVEAEEEEEDGGGISIAVDISRSVNQPDGEATSSSAGLPQSDQREETYPCFGFLDSNSDSESLSMESESDPNNLFFDFFDREPFASSNQRPSTSCDFDICGGQDMEEEIELGLGIGSGSGSGSDDSGGLAWLQVTEVETDRVEVETGRVEVETGRAEVVSGPTLVEAEARSDVDEQTMDRWFSELMEGTSLSVEPMDVNQEDEPMDLEWHVSFFDDFLDFDHPPLEVSVTSIYGYADHHGDYEDVLARSFDESGTKGSPPASKRVVDELPDVEITSGELMGIGCAICTDEIVVVEEKVKRLPCKHYYHKECIVPWLGIRNTCPVCRYELPTDDLEYERKRRSQRGLARDLMSE</sequence>
<feature type="domain" description="RING-type" evidence="10">
    <location>
        <begin position="293"/>
        <end position="335"/>
    </location>
</feature>
<dbReference type="InterPro" id="IPR013083">
    <property type="entry name" value="Znf_RING/FYVE/PHD"/>
</dbReference>
<keyword evidence="3" id="KW-0808">Transferase</keyword>
<keyword evidence="5 8" id="KW-0863">Zinc-finger</keyword>
<feature type="compositionally biased region" description="Low complexity" evidence="9">
    <location>
        <begin position="64"/>
        <end position="75"/>
    </location>
</feature>
<keyword evidence="11" id="KW-1185">Reference proteome</keyword>
<gene>
    <name evidence="12" type="primary">LOC130507968</name>
</gene>
<dbReference type="GO" id="GO:0016567">
    <property type="term" value="P:protein ubiquitination"/>
    <property type="evidence" value="ECO:0007669"/>
    <property type="project" value="TreeGrafter"/>
</dbReference>
<dbReference type="PANTHER" id="PTHR15710">
    <property type="entry name" value="E3 UBIQUITIN-PROTEIN LIGASE PRAJA"/>
    <property type="match status" value="1"/>
</dbReference>
<keyword evidence="4" id="KW-0479">Metal-binding</keyword>
<dbReference type="GeneID" id="130507968"/>
<evidence type="ECO:0000256" key="1">
    <source>
        <dbReference type="ARBA" id="ARBA00000900"/>
    </source>
</evidence>
<evidence type="ECO:0000256" key="9">
    <source>
        <dbReference type="SAM" id="MobiDB-lite"/>
    </source>
</evidence>
<dbReference type="Pfam" id="PF13639">
    <property type="entry name" value="zf-RING_2"/>
    <property type="match status" value="1"/>
</dbReference>
<accession>A0A9W3D4Z9</accession>
<dbReference type="SMART" id="SM00184">
    <property type="entry name" value="RING"/>
    <property type="match status" value="1"/>
</dbReference>
<protein>
    <recommendedName>
        <fullName evidence="2">RING-type E3 ubiquitin transferase</fullName>
        <ecNumber evidence="2">2.3.2.27</ecNumber>
    </recommendedName>
</protein>
<feature type="compositionally biased region" description="Polar residues" evidence="9">
    <location>
        <begin position="31"/>
        <end position="50"/>
    </location>
</feature>
<dbReference type="GO" id="GO:0008270">
    <property type="term" value="F:zinc ion binding"/>
    <property type="evidence" value="ECO:0007669"/>
    <property type="project" value="UniProtKB-KW"/>
</dbReference>
<evidence type="ECO:0000313" key="12">
    <source>
        <dbReference type="RefSeq" id="XP_056858902.1"/>
    </source>
</evidence>
<evidence type="ECO:0000256" key="4">
    <source>
        <dbReference type="ARBA" id="ARBA00022723"/>
    </source>
</evidence>
<evidence type="ECO:0000256" key="8">
    <source>
        <dbReference type="PROSITE-ProRule" id="PRU00175"/>
    </source>
</evidence>
<dbReference type="OrthoDB" id="8062037at2759"/>
<evidence type="ECO:0000256" key="2">
    <source>
        <dbReference type="ARBA" id="ARBA00012483"/>
    </source>
</evidence>
<dbReference type="GO" id="GO:0005737">
    <property type="term" value="C:cytoplasm"/>
    <property type="evidence" value="ECO:0007669"/>
    <property type="project" value="TreeGrafter"/>
</dbReference>
<dbReference type="InterPro" id="IPR001841">
    <property type="entry name" value="Znf_RING"/>
</dbReference>
<comment type="catalytic activity">
    <reaction evidence="1">
        <text>S-ubiquitinyl-[E2 ubiquitin-conjugating enzyme]-L-cysteine + [acceptor protein]-L-lysine = [E2 ubiquitin-conjugating enzyme]-L-cysteine + N(6)-ubiquitinyl-[acceptor protein]-L-lysine.</text>
        <dbReference type="EC" id="2.3.2.27"/>
    </reaction>
</comment>
<dbReference type="SUPFAM" id="SSF57850">
    <property type="entry name" value="RING/U-box"/>
    <property type="match status" value="1"/>
</dbReference>
<keyword evidence="6" id="KW-0833">Ubl conjugation pathway</keyword>
<evidence type="ECO:0000259" key="10">
    <source>
        <dbReference type="PROSITE" id="PS50089"/>
    </source>
</evidence>
<dbReference type="KEGG" id="rsz:130507968"/>
<reference evidence="11" key="1">
    <citation type="journal article" date="2019" name="Database">
        <title>The radish genome database (RadishGD): an integrated information resource for radish genomics.</title>
        <authorList>
            <person name="Yu H.J."/>
            <person name="Baek S."/>
            <person name="Lee Y.J."/>
            <person name="Cho A."/>
            <person name="Mun J.H."/>
        </authorList>
    </citation>
    <scope>NUCLEOTIDE SEQUENCE [LARGE SCALE GENOMIC DNA]</scope>
    <source>
        <strain evidence="11">cv. WK10039</strain>
    </source>
</reference>
<reference evidence="12" key="2">
    <citation type="submission" date="2025-08" db="UniProtKB">
        <authorList>
            <consortium name="RefSeq"/>
        </authorList>
    </citation>
    <scope>IDENTIFICATION</scope>
    <source>
        <tissue evidence="12">Leaf</tissue>
    </source>
</reference>
<evidence type="ECO:0000256" key="5">
    <source>
        <dbReference type="ARBA" id="ARBA00022771"/>
    </source>
</evidence>
<dbReference type="Gene3D" id="3.30.40.10">
    <property type="entry name" value="Zinc/RING finger domain, C3HC4 (zinc finger)"/>
    <property type="match status" value="1"/>
</dbReference>
<dbReference type="AlphaFoldDB" id="A0A9W3D4Z9"/>
<keyword evidence="7" id="KW-0862">Zinc</keyword>
<dbReference type="PANTHER" id="PTHR15710:SF108">
    <property type="entry name" value="OS03G0286100 PROTEIN"/>
    <property type="match status" value="1"/>
</dbReference>
<dbReference type="GO" id="GO:0061630">
    <property type="term" value="F:ubiquitin protein ligase activity"/>
    <property type="evidence" value="ECO:0007669"/>
    <property type="project" value="UniProtKB-EC"/>
</dbReference>
<name>A0A9W3D4Z9_RAPSA</name>
<evidence type="ECO:0000313" key="11">
    <source>
        <dbReference type="Proteomes" id="UP000504610"/>
    </source>
</evidence>
<dbReference type="RefSeq" id="XP_056858902.1">
    <property type="nucleotide sequence ID" value="XM_057002922.1"/>
</dbReference>
<evidence type="ECO:0000256" key="7">
    <source>
        <dbReference type="ARBA" id="ARBA00022833"/>
    </source>
</evidence>
<dbReference type="Proteomes" id="UP000504610">
    <property type="component" value="Chromosome 2"/>
</dbReference>
<dbReference type="PROSITE" id="PS50089">
    <property type="entry name" value="ZF_RING_2"/>
    <property type="match status" value="1"/>
</dbReference>
<dbReference type="EC" id="2.3.2.27" evidence="2"/>
<dbReference type="FunFam" id="3.30.40.10:FF:000127">
    <property type="entry name" value="E3 ubiquitin-protein ligase RNF181"/>
    <property type="match status" value="1"/>
</dbReference>
<proteinExistence type="predicted"/>
<organism evidence="11 12">
    <name type="scientific">Raphanus sativus</name>
    <name type="common">Radish</name>
    <name type="synonym">Raphanus raphanistrum var. sativus</name>
    <dbReference type="NCBI Taxonomy" id="3726"/>
    <lineage>
        <taxon>Eukaryota</taxon>
        <taxon>Viridiplantae</taxon>
        <taxon>Streptophyta</taxon>
        <taxon>Embryophyta</taxon>
        <taxon>Tracheophyta</taxon>
        <taxon>Spermatophyta</taxon>
        <taxon>Magnoliopsida</taxon>
        <taxon>eudicotyledons</taxon>
        <taxon>Gunneridae</taxon>
        <taxon>Pentapetalae</taxon>
        <taxon>rosids</taxon>
        <taxon>malvids</taxon>
        <taxon>Brassicales</taxon>
        <taxon>Brassicaceae</taxon>
        <taxon>Brassiceae</taxon>
        <taxon>Raphanus</taxon>
    </lineage>
</organism>
<evidence type="ECO:0000256" key="6">
    <source>
        <dbReference type="ARBA" id="ARBA00022786"/>
    </source>
</evidence>
<evidence type="ECO:0000256" key="3">
    <source>
        <dbReference type="ARBA" id="ARBA00022679"/>
    </source>
</evidence>
<feature type="region of interest" description="Disordered" evidence="9">
    <location>
        <begin position="1"/>
        <end position="78"/>
    </location>
</feature>